<organism evidence="2 3">
    <name type="scientific">Goodfellowiella coeruleoviolacea</name>
    <dbReference type="NCBI Taxonomy" id="334858"/>
    <lineage>
        <taxon>Bacteria</taxon>
        <taxon>Bacillati</taxon>
        <taxon>Actinomycetota</taxon>
        <taxon>Actinomycetes</taxon>
        <taxon>Pseudonocardiales</taxon>
        <taxon>Pseudonocardiaceae</taxon>
        <taxon>Goodfellowiella</taxon>
    </lineage>
</organism>
<comment type="caution">
    <text evidence="2">The sequence shown here is derived from an EMBL/GenBank/DDBJ whole genome shotgun (WGS) entry which is preliminary data.</text>
</comment>
<accession>A0AAE3GAP9</accession>
<dbReference type="Proteomes" id="UP001206128">
    <property type="component" value="Unassembled WGS sequence"/>
</dbReference>
<dbReference type="AlphaFoldDB" id="A0AAE3GAP9"/>
<keyword evidence="3" id="KW-1185">Reference proteome</keyword>
<reference evidence="2" key="1">
    <citation type="submission" date="2022-06" db="EMBL/GenBank/DDBJ databases">
        <title>Genomic Encyclopedia of Archaeal and Bacterial Type Strains, Phase II (KMG-II): from individual species to whole genera.</title>
        <authorList>
            <person name="Goeker M."/>
        </authorList>
    </citation>
    <scope>NUCLEOTIDE SEQUENCE</scope>
    <source>
        <strain evidence="2">DSM 43935</strain>
    </source>
</reference>
<evidence type="ECO:0000259" key="1">
    <source>
        <dbReference type="Pfam" id="PF14436"/>
    </source>
</evidence>
<proteinExistence type="predicted"/>
<gene>
    <name evidence="2" type="ORF">LX83_001490</name>
</gene>
<evidence type="ECO:0000313" key="3">
    <source>
        <dbReference type="Proteomes" id="UP001206128"/>
    </source>
</evidence>
<evidence type="ECO:0000313" key="2">
    <source>
        <dbReference type="EMBL" id="MCP2164650.1"/>
    </source>
</evidence>
<dbReference type="InterPro" id="IPR029501">
    <property type="entry name" value="EndoU_bac"/>
</dbReference>
<dbReference type="GO" id="GO:0004519">
    <property type="term" value="F:endonuclease activity"/>
    <property type="evidence" value="ECO:0007669"/>
    <property type="project" value="InterPro"/>
</dbReference>
<protein>
    <submittedName>
        <fullName evidence="2">EndoU nuclease</fullName>
    </submittedName>
</protein>
<sequence>MCECAVDLTVRVEQLILHVSEHTDEIVSILVVVGEGSSNSDFELAITRFGHLRSRMPDLLVCCDRAKQHVATWLARALGMTLAGTPVYPLPEDVPSPAPFTLPKYPLREWVDTHLFTGHRRGTNLSGLHHLQDETLPEGMSLEERTPNDKNGVFAARLRQTLSDGEVAEKARSTFFPAHWGREEVAHAIRSAFAGRRRPVLSEPGQAPRQTMWEGYYRGVRIQGFVLPGKDAMTAAFDDVGTAWPVYEVQEERR</sequence>
<name>A0AAE3GAP9_9PSEU</name>
<dbReference type="Pfam" id="PF14436">
    <property type="entry name" value="EndoU_bacteria"/>
    <property type="match status" value="1"/>
</dbReference>
<dbReference type="EMBL" id="JAMTCK010000003">
    <property type="protein sequence ID" value="MCP2164650.1"/>
    <property type="molecule type" value="Genomic_DNA"/>
</dbReference>
<feature type="domain" description="Bacterial EndoU nuclease" evidence="1">
    <location>
        <begin position="112"/>
        <end position="237"/>
    </location>
</feature>